<dbReference type="AlphaFoldDB" id="J4HUK2"/>
<keyword evidence="3" id="KW-1185">Reference proteome</keyword>
<name>J4HUK2_9APHY</name>
<dbReference type="InParanoid" id="J4HUK2"/>
<protein>
    <submittedName>
        <fullName evidence="2">Uncharacterized protein</fullName>
    </submittedName>
</protein>
<dbReference type="GeneID" id="24095108"/>
<dbReference type="OrthoDB" id="2844016at2759"/>
<accession>J4HUK2</accession>
<evidence type="ECO:0000313" key="2">
    <source>
        <dbReference type="EMBL" id="CCM00197.1"/>
    </source>
</evidence>
<dbReference type="HOGENOM" id="CLU_111198_0_0_1"/>
<reference evidence="2 3" key="1">
    <citation type="journal article" date="2012" name="Appl. Environ. Microbiol.">
        <title>Short-read sequencing for genomic analysis of the brown rot fungus Fibroporia radiculosa.</title>
        <authorList>
            <person name="Tang J.D."/>
            <person name="Perkins A.D."/>
            <person name="Sonstegard T.S."/>
            <person name="Schroeder S.G."/>
            <person name="Burgess S.C."/>
            <person name="Diehl S.V."/>
        </authorList>
    </citation>
    <scope>NUCLEOTIDE SEQUENCE [LARGE SCALE GENOMIC DNA]</scope>
    <source>
        <strain evidence="2 3">TFFH 294</strain>
    </source>
</reference>
<evidence type="ECO:0000313" key="3">
    <source>
        <dbReference type="Proteomes" id="UP000006352"/>
    </source>
</evidence>
<proteinExistence type="predicted"/>
<sequence length="230" mass="24536">MVSISLLILPTFALVGSATQVLHNRQYTDPCAGLGNYTYPSSLLNFTLSALNRTLPNANATGAPLYVGTSYFDNGTISIYNQGVLTTFFNFSLPPYLWPGPSMSLKSGGLYPLSYGSILSAVDNSVAEGGEIGFLGDIKGNPLPPAAEIYCIQQTYNLTANAADKDVAPSPLPLLAVYGDTGNFSICTSRPSEPGGVITQNVVYKPISNSSTYYYDTCYSVNLQVLYEDA</sequence>
<gene>
    <name evidence="2" type="ORF">FIBRA_02225</name>
</gene>
<organism evidence="2 3">
    <name type="scientific">Fibroporia radiculosa</name>
    <dbReference type="NCBI Taxonomy" id="599839"/>
    <lineage>
        <taxon>Eukaryota</taxon>
        <taxon>Fungi</taxon>
        <taxon>Dikarya</taxon>
        <taxon>Basidiomycota</taxon>
        <taxon>Agaricomycotina</taxon>
        <taxon>Agaricomycetes</taxon>
        <taxon>Polyporales</taxon>
        <taxon>Fibroporiaceae</taxon>
        <taxon>Fibroporia</taxon>
    </lineage>
</organism>
<feature type="signal peptide" evidence="1">
    <location>
        <begin position="1"/>
        <end position="18"/>
    </location>
</feature>
<dbReference type="RefSeq" id="XP_012179480.1">
    <property type="nucleotide sequence ID" value="XM_012324090.1"/>
</dbReference>
<evidence type="ECO:0000256" key="1">
    <source>
        <dbReference type="SAM" id="SignalP"/>
    </source>
</evidence>
<keyword evidence="1" id="KW-0732">Signal</keyword>
<dbReference type="Proteomes" id="UP000006352">
    <property type="component" value="Unassembled WGS sequence"/>
</dbReference>
<feature type="chain" id="PRO_5003778342" evidence="1">
    <location>
        <begin position="19"/>
        <end position="230"/>
    </location>
</feature>
<dbReference type="EMBL" id="HE796971">
    <property type="protein sequence ID" value="CCM00197.1"/>
    <property type="molecule type" value="Genomic_DNA"/>
</dbReference>